<feature type="transmembrane region" description="Helical" evidence="18">
    <location>
        <begin position="36"/>
        <end position="58"/>
    </location>
</feature>
<dbReference type="NCBIfam" id="TIGR03592">
    <property type="entry name" value="yidC_oxa1_cterm"/>
    <property type="match status" value="1"/>
</dbReference>
<comment type="subcellular location">
    <subcellularLocation>
        <location evidence="1">Cell membrane</location>
        <topology evidence="1">Multi-pass membrane protein</topology>
    </subcellularLocation>
    <subcellularLocation>
        <location evidence="16">Membrane</location>
        <topology evidence="16">Multi-pass membrane protein</topology>
    </subcellularLocation>
</comment>
<dbReference type="Pfam" id="PF02096">
    <property type="entry name" value="60KD_IMP"/>
    <property type="match status" value="1"/>
</dbReference>
<evidence type="ECO:0000256" key="15">
    <source>
        <dbReference type="ARBA" id="ARBA00033342"/>
    </source>
</evidence>
<evidence type="ECO:0000256" key="7">
    <source>
        <dbReference type="ARBA" id="ARBA00022927"/>
    </source>
</evidence>
<comment type="similarity">
    <text evidence="2">Belongs to the OXA1/ALB3/YidC family. Type 1 subfamily.</text>
</comment>
<dbReference type="RefSeq" id="WP_097207482.1">
    <property type="nucleotide sequence ID" value="NZ_JACHXB010000006.1"/>
</dbReference>
<feature type="compositionally biased region" description="Polar residues" evidence="17">
    <location>
        <begin position="304"/>
        <end position="317"/>
    </location>
</feature>
<feature type="transmembrane region" description="Helical" evidence="18">
    <location>
        <begin position="219"/>
        <end position="244"/>
    </location>
</feature>
<proteinExistence type="inferred from homology"/>
<evidence type="ECO:0000256" key="5">
    <source>
        <dbReference type="ARBA" id="ARBA00022475"/>
    </source>
</evidence>
<evidence type="ECO:0000256" key="1">
    <source>
        <dbReference type="ARBA" id="ARBA00004651"/>
    </source>
</evidence>
<dbReference type="InterPro" id="IPR001708">
    <property type="entry name" value="YidC/ALB3/OXA1/COX18"/>
</dbReference>
<keyword evidence="7" id="KW-0653">Protein transport</keyword>
<dbReference type="GO" id="GO:0051205">
    <property type="term" value="P:protein insertion into membrane"/>
    <property type="evidence" value="ECO:0007669"/>
    <property type="project" value="TreeGrafter"/>
</dbReference>
<evidence type="ECO:0000256" key="11">
    <source>
        <dbReference type="ARBA" id="ARBA00025034"/>
    </source>
</evidence>
<feature type="domain" description="Membrane insertase YidC/Oxa/ALB C-terminal" evidence="19">
    <location>
        <begin position="38"/>
        <end position="258"/>
    </location>
</feature>
<evidence type="ECO:0000256" key="4">
    <source>
        <dbReference type="ARBA" id="ARBA00022448"/>
    </source>
</evidence>
<feature type="transmembrane region" description="Helical" evidence="18">
    <location>
        <begin position="180"/>
        <end position="198"/>
    </location>
</feature>
<dbReference type="PANTHER" id="PTHR12428">
    <property type="entry name" value="OXA1"/>
    <property type="match status" value="1"/>
</dbReference>
<evidence type="ECO:0000313" key="20">
    <source>
        <dbReference type="EMBL" id="SNX97525.1"/>
    </source>
</evidence>
<evidence type="ECO:0000256" key="12">
    <source>
        <dbReference type="ARBA" id="ARBA00026028"/>
    </source>
</evidence>
<comment type="subunit">
    <text evidence="12">Interacts with the Sec translocase complex via SecD. Specifically interacts with transmembrane segments of nascent integral membrane proteins during membrane integration.</text>
</comment>
<dbReference type="GO" id="GO:0032977">
    <property type="term" value="F:membrane insertase activity"/>
    <property type="evidence" value="ECO:0007669"/>
    <property type="project" value="InterPro"/>
</dbReference>
<dbReference type="CDD" id="cd20070">
    <property type="entry name" value="5TM_YidC_Alb3"/>
    <property type="match status" value="1"/>
</dbReference>
<evidence type="ECO:0000256" key="10">
    <source>
        <dbReference type="ARBA" id="ARBA00023186"/>
    </source>
</evidence>
<dbReference type="GO" id="GO:0015031">
    <property type="term" value="P:protein transport"/>
    <property type="evidence" value="ECO:0007669"/>
    <property type="project" value="UniProtKB-KW"/>
</dbReference>
<protein>
    <recommendedName>
        <fullName evidence="3">Membrane protein insertase YidC</fullName>
    </recommendedName>
    <alternativeName>
        <fullName evidence="15">Foldase YidC</fullName>
    </alternativeName>
    <alternativeName>
        <fullName evidence="14">Membrane integrase YidC</fullName>
    </alternativeName>
    <alternativeName>
        <fullName evidence="13">Membrane protein YidC</fullName>
    </alternativeName>
</protein>
<dbReference type="GO" id="GO:0005886">
    <property type="term" value="C:plasma membrane"/>
    <property type="evidence" value="ECO:0007669"/>
    <property type="project" value="UniProtKB-SubCell"/>
</dbReference>
<evidence type="ECO:0000256" key="8">
    <source>
        <dbReference type="ARBA" id="ARBA00022989"/>
    </source>
</evidence>
<evidence type="ECO:0000256" key="9">
    <source>
        <dbReference type="ARBA" id="ARBA00023136"/>
    </source>
</evidence>
<keyword evidence="5" id="KW-1003">Cell membrane</keyword>
<feature type="region of interest" description="Disordered" evidence="17">
    <location>
        <begin position="267"/>
        <end position="372"/>
    </location>
</feature>
<keyword evidence="9 18" id="KW-0472">Membrane</keyword>
<comment type="function">
    <text evidence="11">Required for the insertion and/or proper folding and/or complex formation of integral membrane proteins into the membrane. Involved in integration of membrane proteins that insert both dependently and independently of the Sec translocase complex, as well as at least some lipoproteins. Aids folding of multispanning membrane proteins.</text>
</comment>
<evidence type="ECO:0000256" key="14">
    <source>
        <dbReference type="ARBA" id="ARBA00033245"/>
    </source>
</evidence>
<accession>A0A285EEQ6</accession>
<evidence type="ECO:0000256" key="17">
    <source>
        <dbReference type="SAM" id="MobiDB-lite"/>
    </source>
</evidence>
<keyword evidence="8 18" id="KW-1133">Transmembrane helix</keyword>
<evidence type="ECO:0000259" key="19">
    <source>
        <dbReference type="Pfam" id="PF02096"/>
    </source>
</evidence>
<dbReference type="Proteomes" id="UP000219514">
    <property type="component" value="Unassembled WGS sequence"/>
</dbReference>
<dbReference type="InterPro" id="IPR028055">
    <property type="entry name" value="YidC/Oxa/ALB_C"/>
</dbReference>
<evidence type="ECO:0000256" key="18">
    <source>
        <dbReference type="SAM" id="Phobius"/>
    </source>
</evidence>
<dbReference type="AlphaFoldDB" id="A0A285EEQ6"/>
<reference evidence="20 21" key="1">
    <citation type="submission" date="2017-09" db="EMBL/GenBank/DDBJ databases">
        <authorList>
            <person name="Ehlers B."/>
            <person name="Leendertz F.H."/>
        </authorList>
    </citation>
    <scope>NUCLEOTIDE SEQUENCE [LARGE SCALE GENOMIC DNA]</scope>
    <source>
        <strain evidence="20 21">DSM 46844</strain>
    </source>
</reference>
<keyword evidence="4" id="KW-0813">Transport</keyword>
<name>A0A285EEQ6_9ACTN</name>
<dbReference type="NCBIfam" id="NF002350">
    <property type="entry name" value="PRK01315.1"/>
    <property type="match status" value="1"/>
</dbReference>
<keyword evidence="21" id="KW-1185">Reference proteome</keyword>
<dbReference type="EMBL" id="OBDO01000007">
    <property type="protein sequence ID" value="SNX97525.1"/>
    <property type="molecule type" value="Genomic_DNA"/>
</dbReference>
<evidence type="ECO:0000256" key="13">
    <source>
        <dbReference type="ARBA" id="ARBA00031538"/>
    </source>
</evidence>
<evidence type="ECO:0000256" key="2">
    <source>
        <dbReference type="ARBA" id="ARBA00010527"/>
    </source>
</evidence>
<evidence type="ECO:0000256" key="6">
    <source>
        <dbReference type="ARBA" id="ARBA00022692"/>
    </source>
</evidence>
<evidence type="ECO:0000313" key="21">
    <source>
        <dbReference type="Proteomes" id="UP000219514"/>
    </source>
</evidence>
<sequence length="372" mass="39811">MLDWLYTAISWVMARWHSLWDVVFGDPEPGTGLSGLTWALSIVFLVVTIRLILFPLFVKQIKSQRAMQEIQPEIQKLRKQYGSDKQGFSQAMMALQKERGVNPLAGCLPILPQIPVFLSLFHVLRRLAPGAPGLYGWSDELTDEAARAPFFGAPISSSFNMTGEKEAAILALPGVTYTSIRIVAFVLIVIMCATTYVTQKQTMKRSGPVEGQAATVQKLLLYGMPISLFVTGFFFPIGVLLYWFTNNLWTLGQQFFILRKMPPPGSPAALAKAAEDKPAIDPKTLAPKPGAKPVRPKPGRPAAPSSTVDPANPTGDTAPSDGATGANGASGASAAGSNGQAPGAKGSTNRPRGNAGRGGSPGPANRGKRKRR</sequence>
<dbReference type="PANTHER" id="PTHR12428:SF65">
    <property type="entry name" value="CYTOCHROME C OXIDASE ASSEMBLY PROTEIN COX18, MITOCHONDRIAL"/>
    <property type="match status" value="1"/>
</dbReference>
<keyword evidence="10" id="KW-0143">Chaperone</keyword>
<evidence type="ECO:0000256" key="3">
    <source>
        <dbReference type="ARBA" id="ARBA00015325"/>
    </source>
</evidence>
<dbReference type="InterPro" id="IPR047196">
    <property type="entry name" value="YidC_ALB_C"/>
</dbReference>
<feature type="compositionally biased region" description="Low complexity" evidence="17">
    <location>
        <begin position="322"/>
        <end position="344"/>
    </location>
</feature>
<evidence type="ECO:0000256" key="16">
    <source>
        <dbReference type="RuleBase" id="RU003945"/>
    </source>
</evidence>
<gene>
    <name evidence="20" type="ORF">SAMN06893097_107169</name>
</gene>
<organism evidence="20 21">
    <name type="scientific">Geodermatophilus sabuli</name>
    <dbReference type="NCBI Taxonomy" id="1564158"/>
    <lineage>
        <taxon>Bacteria</taxon>
        <taxon>Bacillati</taxon>
        <taxon>Actinomycetota</taxon>
        <taxon>Actinomycetes</taxon>
        <taxon>Geodermatophilales</taxon>
        <taxon>Geodermatophilaceae</taxon>
        <taxon>Geodermatophilus</taxon>
    </lineage>
</organism>
<keyword evidence="6 16" id="KW-0812">Transmembrane</keyword>
<dbReference type="OrthoDB" id="9780552at2"/>